<evidence type="ECO:0000256" key="1">
    <source>
        <dbReference type="ARBA" id="ARBA00022737"/>
    </source>
</evidence>
<keyword evidence="1" id="KW-0677">Repeat</keyword>
<accession>A0A540NDP2</accession>
<protein>
    <recommendedName>
        <fullName evidence="4">Pentacotripeptide-repeat region of PRORP domain-containing protein</fullName>
    </recommendedName>
</protein>
<dbReference type="Proteomes" id="UP000315295">
    <property type="component" value="Unassembled WGS sequence"/>
</dbReference>
<evidence type="ECO:0008006" key="4">
    <source>
        <dbReference type="Google" id="ProtNLM"/>
    </source>
</evidence>
<keyword evidence="3" id="KW-1185">Reference proteome</keyword>
<evidence type="ECO:0000313" key="2">
    <source>
        <dbReference type="EMBL" id="TQE09138.1"/>
    </source>
</evidence>
<reference evidence="2 3" key="1">
    <citation type="journal article" date="2019" name="G3 (Bethesda)">
        <title>Sequencing of a Wild Apple (Malus baccata) Genome Unravels the Differences Between Cultivated and Wild Apple Species Regarding Disease Resistance and Cold Tolerance.</title>
        <authorList>
            <person name="Chen X."/>
        </authorList>
    </citation>
    <scope>NUCLEOTIDE SEQUENCE [LARGE SCALE GENOMIC DNA]</scope>
    <source>
        <strain evidence="3">cv. Shandingzi</strain>
        <tissue evidence="2">Leaves</tissue>
    </source>
</reference>
<dbReference type="InterPro" id="IPR011990">
    <property type="entry name" value="TPR-like_helical_dom_sf"/>
</dbReference>
<sequence length="148" mass="16662">MEVFNVLPLMRANRTLNQFSVLVEACVGVEQFDEVKNLLDEIRVDGILPGQDMLLSLERIQKAGFVHETDEFLREMLPNQGTKSISIISGDDDEDIGDDKLFTTVRQSGVQPDVYMFKFLIQAYCKCGRAALALRKRVVRNSFSSAGE</sequence>
<dbReference type="STRING" id="106549.A0A540NDP2"/>
<dbReference type="InterPro" id="IPR044175">
    <property type="entry name" value="At5g66631-like"/>
</dbReference>
<comment type="caution">
    <text evidence="2">The sequence shown here is derived from an EMBL/GenBank/DDBJ whole genome shotgun (WGS) entry which is preliminary data.</text>
</comment>
<dbReference type="PANTHER" id="PTHR47913:SF1">
    <property type="entry name" value="OS01G0167750 PROTEIN"/>
    <property type="match status" value="1"/>
</dbReference>
<dbReference type="PANTHER" id="PTHR47913">
    <property type="entry name" value="OS01G0167750 PROTEIN"/>
    <property type="match status" value="1"/>
</dbReference>
<name>A0A540NDP2_MALBA</name>
<dbReference type="Pfam" id="PF12854">
    <property type="entry name" value="PPR_1"/>
    <property type="match status" value="1"/>
</dbReference>
<dbReference type="EMBL" id="VIEB01000061">
    <property type="protein sequence ID" value="TQE09138.1"/>
    <property type="molecule type" value="Genomic_DNA"/>
</dbReference>
<dbReference type="InterPro" id="IPR002885">
    <property type="entry name" value="PPR_rpt"/>
</dbReference>
<dbReference type="Gene3D" id="1.25.40.10">
    <property type="entry name" value="Tetratricopeptide repeat domain"/>
    <property type="match status" value="1"/>
</dbReference>
<dbReference type="AlphaFoldDB" id="A0A540NDP2"/>
<gene>
    <name evidence="2" type="ORF">C1H46_005291</name>
</gene>
<proteinExistence type="predicted"/>
<organism evidence="2 3">
    <name type="scientific">Malus baccata</name>
    <name type="common">Siberian crab apple</name>
    <name type="synonym">Pyrus baccata</name>
    <dbReference type="NCBI Taxonomy" id="106549"/>
    <lineage>
        <taxon>Eukaryota</taxon>
        <taxon>Viridiplantae</taxon>
        <taxon>Streptophyta</taxon>
        <taxon>Embryophyta</taxon>
        <taxon>Tracheophyta</taxon>
        <taxon>Spermatophyta</taxon>
        <taxon>Magnoliopsida</taxon>
        <taxon>eudicotyledons</taxon>
        <taxon>Gunneridae</taxon>
        <taxon>Pentapetalae</taxon>
        <taxon>rosids</taxon>
        <taxon>fabids</taxon>
        <taxon>Rosales</taxon>
        <taxon>Rosaceae</taxon>
        <taxon>Amygdaloideae</taxon>
        <taxon>Maleae</taxon>
        <taxon>Malus</taxon>
    </lineage>
</organism>
<evidence type="ECO:0000313" key="3">
    <source>
        <dbReference type="Proteomes" id="UP000315295"/>
    </source>
</evidence>